<reference evidence="7" key="2">
    <citation type="submission" date="2018-10" db="UniProtKB">
        <authorList>
            <consortium name="EnsemblPlants"/>
        </authorList>
    </citation>
    <scope>IDENTIFICATION</scope>
</reference>
<dbReference type="Gramene" id="TraesCS7B02G343200.1">
    <property type="protein sequence ID" value="TraesCS7B02G343200.1.cds1"/>
    <property type="gene ID" value="TraesCS7B02G343200"/>
</dbReference>
<dbReference type="Gramene" id="TraesPARA_EIv1.0_2457840.1">
    <property type="protein sequence ID" value="TraesPARA_EIv1.0_2457840.1.CDS1"/>
    <property type="gene ID" value="TraesPARA_EIv1.0_2457840"/>
</dbReference>
<keyword evidence="3" id="KW-0238">DNA-binding</keyword>
<dbReference type="PANTHER" id="PTHR34397">
    <property type="entry name" value="OS05G0237600 PROTEIN"/>
    <property type="match status" value="1"/>
</dbReference>
<dbReference type="Gramene" id="TraesARI7B03G04084120.1">
    <property type="protein sequence ID" value="TraesARI7B03G04084120.1.CDS1"/>
    <property type="gene ID" value="TraesARI7B03G04084120"/>
</dbReference>
<dbReference type="AlphaFoldDB" id="A0A3B6SQB0"/>
<name>A0A3B6SQB0_WHEAT</name>
<evidence type="ECO:0000256" key="2">
    <source>
        <dbReference type="ARBA" id="ARBA00023015"/>
    </source>
</evidence>
<proteinExistence type="predicted"/>
<keyword evidence="8" id="KW-1185">Reference proteome</keyword>
<dbReference type="PANTHER" id="PTHR34397:SF22">
    <property type="entry name" value="OS05G0237600 PROTEIN"/>
    <property type="match status" value="1"/>
</dbReference>
<keyword evidence="2" id="KW-0805">Transcription regulation</keyword>
<dbReference type="Gramene" id="TraesSTA7B03G04202740.1">
    <property type="protein sequence ID" value="TraesSTA7B03G04202740.1.CDS1"/>
    <property type="gene ID" value="TraesSTA7B03G04202740"/>
</dbReference>
<feature type="region of interest" description="Disordered" evidence="6">
    <location>
        <begin position="73"/>
        <end position="106"/>
    </location>
</feature>
<dbReference type="InterPro" id="IPR015300">
    <property type="entry name" value="DNA-bd_pseudobarrel_sf"/>
</dbReference>
<dbReference type="Proteomes" id="UP000019116">
    <property type="component" value="Chromosome 7B"/>
</dbReference>
<dbReference type="Gramene" id="TraesLAC7B03G04152380.1">
    <property type="protein sequence ID" value="TraesLAC7B03G04152380.1.CDS1"/>
    <property type="gene ID" value="TraesLAC7B03G04152380"/>
</dbReference>
<dbReference type="Gramene" id="TraesWEE_scaffold_040592_01G000200.1">
    <property type="protein sequence ID" value="TraesWEE_scaffold_040592_01G000200.1"/>
    <property type="gene ID" value="TraesWEE_scaffold_040592_01G000200"/>
</dbReference>
<dbReference type="GO" id="GO:0005634">
    <property type="term" value="C:nucleus"/>
    <property type="evidence" value="ECO:0007669"/>
    <property type="project" value="UniProtKB-SubCell"/>
</dbReference>
<dbReference type="Gramene" id="TraesROB_scaffold_048027_01G000200.1">
    <property type="protein sequence ID" value="TraesROB_scaffold_048027_01G000200.1"/>
    <property type="gene ID" value="TraesROB_scaffold_048027_01G000200"/>
</dbReference>
<evidence type="ECO:0000256" key="6">
    <source>
        <dbReference type="SAM" id="MobiDB-lite"/>
    </source>
</evidence>
<evidence type="ECO:0000313" key="7">
    <source>
        <dbReference type="EnsemblPlants" id="TraesCS7B02G343200.1.cds1"/>
    </source>
</evidence>
<dbReference type="Gramene" id="TraesCLE_scaffold_056989_01G000200.1">
    <property type="protein sequence ID" value="TraesCLE_scaffold_056989_01G000200.1"/>
    <property type="gene ID" value="TraesCLE_scaffold_056989_01G000200"/>
</dbReference>
<dbReference type="Gramene" id="TraesCAD_scaffold_090104_01G000200.1">
    <property type="protein sequence ID" value="TraesCAD_scaffold_090104_01G000200.1"/>
    <property type="gene ID" value="TraesCAD_scaffold_090104_01G000200"/>
</dbReference>
<dbReference type="Gramene" id="TraesNOR7B03G04253720.1">
    <property type="protein sequence ID" value="TraesNOR7B03G04253720.1.CDS1"/>
    <property type="gene ID" value="TraesNOR7B03G04253720"/>
</dbReference>
<dbReference type="OrthoDB" id="695844at2759"/>
<evidence type="ECO:0000256" key="5">
    <source>
        <dbReference type="ARBA" id="ARBA00023242"/>
    </source>
</evidence>
<protein>
    <submittedName>
        <fullName evidence="7">Uncharacterized protein</fullName>
    </submittedName>
</protein>
<evidence type="ECO:0000256" key="3">
    <source>
        <dbReference type="ARBA" id="ARBA00023125"/>
    </source>
</evidence>
<dbReference type="Gramene" id="TraesJUL7B03G04246670.1">
    <property type="protein sequence ID" value="TraesJUL7B03G04246670.1.CDS1"/>
    <property type="gene ID" value="TraesJUL7B03G04246670"/>
</dbReference>
<dbReference type="Gramene" id="TraesMAC7B03G04201110.1">
    <property type="protein sequence ID" value="TraesMAC7B03G04201110.1.CDS1"/>
    <property type="gene ID" value="TraesMAC7B03G04201110"/>
</dbReference>
<dbReference type="GO" id="GO:0003677">
    <property type="term" value="F:DNA binding"/>
    <property type="evidence" value="ECO:0007669"/>
    <property type="project" value="UniProtKB-KW"/>
</dbReference>
<organism evidence="7">
    <name type="scientific">Triticum aestivum</name>
    <name type="common">Wheat</name>
    <dbReference type="NCBI Taxonomy" id="4565"/>
    <lineage>
        <taxon>Eukaryota</taxon>
        <taxon>Viridiplantae</taxon>
        <taxon>Streptophyta</taxon>
        <taxon>Embryophyta</taxon>
        <taxon>Tracheophyta</taxon>
        <taxon>Spermatophyta</taxon>
        <taxon>Magnoliopsida</taxon>
        <taxon>Liliopsida</taxon>
        <taxon>Poales</taxon>
        <taxon>Poaceae</taxon>
        <taxon>BOP clade</taxon>
        <taxon>Pooideae</taxon>
        <taxon>Triticodae</taxon>
        <taxon>Triticeae</taxon>
        <taxon>Triticinae</taxon>
        <taxon>Triticum</taxon>
    </lineage>
</organism>
<keyword evidence="4" id="KW-0804">Transcription</keyword>
<feature type="region of interest" description="Disordered" evidence="6">
    <location>
        <begin position="1"/>
        <end position="45"/>
    </location>
</feature>
<comment type="subcellular location">
    <subcellularLocation>
        <location evidence="1">Nucleus</location>
    </subcellularLocation>
</comment>
<dbReference type="SUPFAM" id="SSF101936">
    <property type="entry name" value="DNA-binding pseudobarrel domain"/>
    <property type="match status" value="1"/>
</dbReference>
<dbReference type="Gramene" id="TraesJAG7B03G04189610.1">
    <property type="protein sequence ID" value="TraesJAG7B03G04189610.1.CDS1"/>
    <property type="gene ID" value="TraesJAG7B03G04189610"/>
</dbReference>
<evidence type="ECO:0000256" key="4">
    <source>
        <dbReference type="ARBA" id="ARBA00023163"/>
    </source>
</evidence>
<accession>A0A3B6SQB0</accession>
<sequence>MTLLEVGSVPRRRRTAPKPPPAATGIGRHGSTDAKGGGGSCGCSAASVAAAAAQRKAGEEGGEREGEGRILAADQSLPPGPAAALRPHVACRRRAQSSPSKRRKKRRRLLDGVFWAGVGMESAPATAADDPSLDEIGVVDGALRDILRDLGASRPVRVYGKWLCKTDRLLQQHRLLMSRKSWRRGEPFPLDEALTAEEKPSVQVQAFDRRGRPYVLGLKKLGCNDAYRLIAGWGSFLTQNGLDVAGDARAEDLEPAMVELWAFRSPALQVGVAGQPRGPLGLVVMHYRQGDAPHADAAIAEILAANAGSRAARPPPLPIASDSEPDERTLEAAQGLLMLSESPVDFACRENTRRLASLIL</sequence>
<dbReference type="EnsemblPlants" id="TraesCS7B02G343200.1">
    <property type="protein sequence ID" value="TraesCS7B02G343200.1.cds1"/>
    <property type="gene ID" value="TraesCS7B02G343200"/>
</dbReference>
<dbReference type="Gramene" id="TraesCS7B03G0920000.1">
    <property type="protein sequence ID" value="TraesCS7B03G0920000.1.CDS1"/>
    <property type="gene ID" value="TraesCS7B03G0920000"/>
</dbReference>
<dbReference type="Gramene" id="TraesSYM7B03G04256660.1">
    <property type="protein sequence ID" value="TraesSYM7B03G04256660.1.CDS1"/>
    <property type="gene ID" value="TraesSYM7B03G04256660"/>
</dbReference>
<evidence type="ECO:0000313" key="8">
    <source>
        <dbReference type="Proteomes" id="UP000019116"/>
    </source>
</evidence>
<reference evidence="7" key="1">
    <citation type="submission" date="2018-08" db="EMBL/GenBank/DDBJ databases">
        <authorList>
            <person name="Rossello M."/>
        </authorList>
    </citation>
    <scope>NUCLEOTIDE SEQUENCE [LARGE SCALE GENOMIC DNA]</scope>
    <source>
        <strain evidence="7">cv. Chinese Spring</strain>
    </source>
</reference>
<feature type="compositionally biased region" description="Basic residues" evidence="6">
    <location>
        <begin position="89"/>
        <end position="106"/>
    </location>
</feature>
<evidence type="ECO:0000256" key="1">
    <source>
        <dbReference type="ARBA" id="ARBA00004123"/>
    </source>
</evidence>
<keyword evidence="5" id="KW-0539">Nucleus</keyword>